<sequence length="255" mass="28973">MPDYRYSPILSMDACNGPALFLRADSLGDDYPFTIMTDEQNDTTLCYDWFVVHSLAGRIGIVDPEMERFVKNRPLIQSALSVLRNRSQGLEAYRSHYHDRCDAALRKMQLRSKSMQPPLIVCLRTANAAADLATVLEDIKMAIAARLAWRADVIRREDMFLHWQFTACTILSRLPKCSWMVPDGVVYLMVKEARAIVTENLIVGGRLPSAVQLLKNSIWNGYYGKDMMLAAIGAALSEWVIETSEYQYIQKVTPR</sequence>
<name>A0A729KCK9_SALHO</name>
<gene>
    <name evidence="1" type="ORF">G3430_003029</name>
</gene>
<dbReference type="EMBL" id="DAAROR010000024">
    <property type="protein sequence ID" value="HAE3260745.1"/>
    <property type="molecule type" value="Genomic_DNA"/>
</dbReference>
<proteinExistence type="predicted"/>
<comment type="caution">
    <text evidence="1">The sequence shown here is derived from an EMBL/GenBank/DDBJ whole genome shotgun (WGS) entry which is preliminary data.</text>
</comment>
<organism evidence="1">
    <name type="scientific">Salmonella enterica subsp. houtenae serovar 18:z36,z38:-</name>
    <dbReference type="NCBI Taxonomy" id="2577510"/>
    <lineage>
        <taxon>Bacteria</taxon>
        <taxon>Pseudomonadati</taxon>
        <taxon>Pseudomonadota</taxon>
        <taxon>Gammaproteobacteria</taxon>
        <taxon>Enterobacterales</taxon>
        <taxon>Enterobacteriaceae</taxon>
        <taxon>Salmonella</taxon>
    </lineage>
</organism>
<evidence type="ECO:0000313" key="1">
    <source>
        <dbReference type="EMBL" id="HAE3260745.1"/>
    </source>
</evidence>
<reference evidence="1" key="1">
    <citation type="journal article" date="2018" name="Genome Biol.">
        <title>SKESA: strategic k-mer extension for scrupulous assemblies.</title>
        <authorList>
            <person name="Souvorov A."/>
            <person name="Agarwala R."/>
            <person name="Lipman D.J."/>
        </authorList>
    </citation>
    <scope>NUCLEOTIDE SEQUENCE</scope>
    <source>
        <strain evidence="1">12-6852</strain>
    </source>
</reference>
<dbReference type="AlphaFoldDB" id="A0A729KCK9"/>
<protein>
    <submittedName>
        <fullName evidence="1">Uncharacterized protein</fullName>
    </submittedName>
</protein>
<reference evidence="1" key="2">
    <citation type="submission" date="2018-07" db="EMBL/GenBank/DDBJ databases">
        <authorList>
            <consortium name="NCBI Pathogen Detection Project"/>
        </authorList>
    </citation>
    <scope>NUCLEOTIDE SEQUENCE</scope>
    <source>
        <strain evidence="1">12-6852</strain>
    </source>
</reference>
<accession>A0A729KCK9</accession>